<feature type="region of interest" description="Disordered" evidence="1">
    <location>
        <begin position="26"/>
        <end position="46"/>
    </location>
</feature>
<sequence>QASQYNKRRRPQDTIQQGDWVLLEAENRGKSSGKVQGGSHKLKEKYEGPYRVQRLLNQGQNLELDLNMGDEMSNNFHISKVKPYHFQRQEDESSVNKASLGSPAAAQK</sequence>
<dbReference type="AlphaFoldDB" id="A0A9P6NBZ9"/>
<keyword evidence="4" id="KW-1185">Reference proteome</keyword>
<feature type="region of interest" description="Disordered" evidence="1">
    <location>
        <begin position="83"/>
        <end position="108"/>
    </location>
</feature>
<evidence type="ECO:0000259" key="2">
    <source>
        <dbReference type="Pfam" id="PF24626"/>
    </source>
</evidence>
<feature type="non-terminal residue" evidence="3">
    <location>
        <position position="1"/>
    </location>
</feature>
<dbReference type="OrthoDB" id="115435at2759"/>
<protein>
    <recommendedName>
        <fullName evidence="2">Tf2-1-like SH3-like domain-containing protein</fullName>
    </recommendedName>
</protein>
<dbReference type="EMBL" id="MU167387">
    <property type="protein sequence ID" value="KAG0141409.1"/>
    <property type="molecule type" value="Genomic_DNA"/>
</dbReference>
<evidence type="ECO:0000313" key="3">
    <source>
        <dbReference type="EMBL" id="KAG0141409.1"/>
    </source>
</evidence>
<dbReference type="Pfam" id="PF24626">
    <property type="entry name" value="SH3_Tf2-1"/>
    <property type="match status" value="1"/>
</dbReference>
<dbReference type="InterPro" id="IPR056924">
    <property type="entry name" value="SH3_Tf2-1"/>
</dbReference>
<comment type="caution">
    <text evidence="3">The sequence shown here is derived from an EMBL/GenBank/DDBJ whole genome shotgun (WGS) entry which is preliminary data.</text>
</comment>
<proteinExistence type="predicted"/>
<evidence type="ECO:0000313" key="4">
    <source>
        <dbReference type="Proteomes" id="UP000886653"/>
    </source>
</evidence>
<accession>A0A9P6NBZ9</accession>
<organism evidence="3 4">
    <name type="scientific">Cronartium quercuum f. sp. fusiforme G11</name>
    <dbReference type="NCBI Taxonomy" id="708437"/>
    <lineage>
        <taxon>Eukaryota</taxon>
        <taxon>Fungi</taxon>
        <taxon>Dikarya</taxon>
        <taxon>Basidiomycota</taxon>
        <taxon>Pucciniomycotina</taxon>
        <taxon>Pucciniomycetes</taxon>
        <taxon>Pucciniales</taxon>
        <taxon>Coleosporiaceae</taxon>
        <taxon>Cronartium</taxon>
    </lineage>
</organism>
<dbReference type="Proteomes" id="UP000886653">
    <property type="component" value="Unassembled WGS sequence"/>
</dbReference>
<feature type="domain" description="Tf2-1-like SH3-like" evidence="2">
    <location>
        <begin position="18"/>
        <end position="85"/>
    </location>
</feature>
<evidence type="ECO:0000256" key="1">
    <source>
        <dbReference type="SAM" id="MobiDB-lite"/>
    </source>
</evidence>
<name>A0A9P6NBZ9_9BASI</name>
<gene>
    <name evidence="3" type="ORF">CROQUDRAFT_51759</name>
</gene>
<reference evidence="3" key="1">
    <citation type="submission" date="2013-11" db="EMBL/GenBank/DDBJ databases">
        <title>Genome sequence of the fusiform rust pathogen reveals effectors for host alternation and coevolution with pine.</title>
        <authorList>
            <consortium name="DOE Joint Genome Institute"/>
            <person name="Smith K."/>
            <person name="Pendleton A."/>
            <person name="Kubisiak T."/>
            <person name="Anderson C."/>
            <person name="Salamov A."/>
            <person name="Aerts A."/>
            <person name="Riley R."/>
            <person name="Clum A."/>
            <person name="Lindquist E."/>
            <person name="Ence D."/>
            <person name="Campbell M."/>
            <person name="Kronenberg Z."/>
            <person name="Feau N."/>
            <person name="Dhillon B."/>
            <person name="Hamelin R."/>
            <person name="Burleigh J."/>
            <person name="Smith J."/>
            <person name="Yandell M."/>
            <person name="Nelson C."/>
            <person name="Grigoriev I."/>
            <person name="Davis J."/>
        </authorList>
    </citation>
    <scope>NUCLEOTIDE SEQUENCE</scope>
    <source>
        <strain evidence="3">G11</strain>
    </source>
</reference>